<reference evidence="2 3" key="1">
    <citation type="submission" date="2016-07" db="EMBL/GenBank/DDBJ databases">
        <title>Multi-omics approach to identify versatile polysaccharide utilization systems of a marine flavobacterium Gramella flava.</title>
        <authorList>
            <person name="Tang K."/>
        </authorList>
    </citation>
    <scope>NUCLEOTIDE SEQUENCE [LARGE SCALE GENOMIC DNA]</scope>
    <source>
        <strain evidence="2 3">JLT2011</strain>
    </source>
</reference>
<evidence type="ECO:0000259" key="1">
    <source>
        <dbReference type="Pfam" id="PF00571"/>
    </source>
</evidence>
<dbReference type="Proteomes" id="UP000186230">
    <property type="component" value="Chromosome"/>
</dbReference>
<dbReference type="RefSeq" id="WP_083644462.1">
    <property type="nucleotide sequence ID" value="NZ_AMRU01000006.1"/>
</dbReference>
<dbReference type="STRING" id="1229726.GRFL_2003"/>
<dbReference type="EMBL" id="CP016359">
    <property type="protein sequence ID" value="APU68727.1"/>
    <property type="molecule type" value="Genomic_DNA"/>
</dbReference>
<keyword evidence="3" id="KW-1185">Reference proteome</keyword>
<dbReference type="InterPro" id="IPR046342">
    <property type="entry name" value="CBS_dom_sf"/>
</dbReference>
<dbReference type="InterPro" id="IPR000644">
    <property type="entry name" value="CBS_dom"/>
</dbReference>
<dbReference type="Pfam" id="PF00571">
    <property type="entry name" value="CBS"/>
    <property type="match status" value="1"/>
</dbReference>
<evidence type="ECO:0000313" key="2">
    <source>
        <dbReference type="EMBL" id="APU68727.1"/>
    </source>
</evidence>
<dbReference type="OrthoDB" id="1523762at2"/>
<proteinExistence type="predicted"/>
<evidence type="ECO:0000313" key="3">
    <source>
        <dbReference type="Proteomes" id="UP000186230"/>
    </source>
</evidence>
<dbReference type="KEGG" id="gfl:GRFL_2003"/>
<accession>A0A1L7I534</accession>
<sequence>MSLTEYILNDVEILNPHMKIGEIKLLFNELTYTHLPVESDGIYLGCISENDVRCFEANKSIDDYRYALEGFFTRDTNYWLDTLEAFAQNSSNIMPVLDEENHYLGYLELSEIMTLFNETPFLSESGNILVIEKAFKDYSFSEISQIVESNNAHILGSFISKIENDMAQITMKISPSGMNEIIQSFRRYGYIIISEHQEDTFNKNLKDRSKYLDKYLNI</sequence>
<dbReference type="AlphaFoldDB" id="A0A1L7I534"/>
<feature type="domain" description="CBS" evidence="1">
    <location>
        <begin position="8"/>
        <end position="53"/>
    </location>
</feature>
<protein>
    <recommendedName>
        <fullName evidence="1">CBS domain-containing protein</fullName>
    </recommendedName>
</protein>
<gene>
    <name evidence="2" type="ORF">GRFL_2003</name>
</gene>
<dbReference type="SUPFAM" id="SSF54631">
    <property type="entry name" value="CBS-domain pair"/>
    <property type="match status" value="1"/>
</dbReference>
<organism evidence="2 3">
    <name type="scientific">Christiangramia flava JLT2011</name>
    <dbReference type="NCBI Taxonomy" id="1229726"/>
    <lineage>
        <taxon>Bacteria</taxon>
        <taxon>Pseudomonadati</taxon>
        <taxon>Bacteroidota</taxon>
        <taxon>Flavobacteriia</taxon>
        <taxon>Flavobacteriales</taxon>
        <taxon>Flavobacteriaceae</taxon>
        <taxon>Christiangramia</taxon>
    </lineage>
</organism>
<name>A0A1L7I534_9FLAO</name>
<dbReference type="Gene3D" id="3.10.580.10">
    <property type="entry name" value="CBS-domain"/>
    <property type="match status" value="1"/>
</dbReference>